<dbReference type="InterPro" id="IPR006571">
    <property type="entry name" value="TLDc_dom"/>
</dbReference>
<evidence type="ECO:0000313" key="2">
    <source>
        <dbReference type="EMBL" id="GAB1223843.1"/>
    </source>
</evidence>
<comment type="caution">
    <text evidence="2">The sequence shown here is derived from an EMBL/GenBank/DDBJ whole genome shotgun (WGS) entry which is preliminary data.</text>
</comment>
<reference evidence="2 3" key="1">
    <citation type="journal article" date="2019" name="PLoS Negl. Trop. Dis.">
        <title>Whole genome sequencing of Entamoeba nuttalli reveals mammalian host-related molecular signatures and a novel octapeptide-repeat surface protein.</title>
        <authorList>
            <person name="Tanaka M."/>
            <person name="Makiuchi T."/>
            <person name="Komiyama T."/>
            <person name="Shiina T."/>
            <person name="Osaki K."/>
            <person name="Tachibana H."/>
        </authorList>
    </citation>
    <scope>NUCLEOTIDE SEQUENCE [LARGE SCALE GENOMIC DNA]</scope>
    <source>
        <strain evidence="2 3">P19-061405</strain>
    </source>
</reference>
<protein>
    <recommendedName>
        <fullName evidence="1">TLDc domain-containing protein</fullName>
    </recommendedName>
</protein>
<proteinExistence type="predicted"/>
<name>A0ABQ0DLW1_9EUKA</name>
<evidence type="ECO:0000259" key="1">
    <source>
        <dbReference type="Pfam" id="PF07534"/>
    </source>
</evidence>
<dbReference type="Pfam" id="PF07534">
    <property type="entry name" value="TLD"/>
    <property type="match status" value="1"/>
</dbReference>
<accession>A0ABQ0DLW1</accession>
<organism evidence="2 3">
    <name type="scientific">Entamoeba nuttalli</name>
    <dbReference type="NCBI Taxonomy" id="412467"/>
    <lineage>
        <taxon>Eukaryota</taxon>
        <taxon>Amoebozoa</taxon>
        <taxon>Evosea</taxon>
        <taxon>Archamoebae</taxon>
        <taxon>Mastigamoebida</taxon>
        <taxon>Entamoebidae</taxon>
        <taxon>Entamoeba</taxon>
    </lineage>
</organism>
<keyword evidence="3" id="KW-1185">Reference proteome</keyword>
<dbReference type="Proteomes" id="UP001628156">
    <property type="component" value="Unassembled WGS sequence"/>
</dbReference>
<sequence>MSITPEETTKRTQKLETIRNSMKIKIEEIMKSTKEYNENYEKMLQEETVDVSNENTMSKSKRIEDVHSRKEELTRTNVVIIKQIEEGIEILNQMKEIYEKMNFNGYEDKQIPKEQIPVFNEGIEPEEKRVNEMTCLTTKEEILVEINEKELLSSRQIEQIEEWTNRKVGNILFDSNVDDWNVNTSVFGEKIMNKEYLIIVIEDTEGNKFGGYVNSKIGQDYVFITTINSFIFSLESNGRIKGMKKFDIKCVQYGFRLFGESSDWLFAFGSESDIRVWKSKNKILSYCKQSSFGYEDMRNVLCGNEFPKRFTPQRIIVIEMK</sequence>
<feature type="domain" description="TLDc" evidence="1">
    <location>
        <begin position="148"/>
        <end position="243"/>
    </location>
</feature>
<gene>
    <name evidence="2" type="ORF">ENUP19_0162G0036</name>
</gene>
<dbReference type="EMBL" id="BAAFRS010000162">
    <property type="protein sequence ID" value="GAB1223843.1"/>
    <property type="molecule type" value="Genomic_DNA"/>
</dbReference>
<evidence type="ECO:0000313" key="3">
    <source>
        <dbReference type="Proteomes" id="UP001628156"/>
    </source>
</evidence>